<protein>
    <submittedName>
        <fullName evidence="1">Uncharacterized protein</fullName>
    </submittedName>
</protein>
<gene>
    <name evidence="1" type="ORF">B0H41_001162</name>
</gene>
<accession>A0AAX0AYD1</accession>
<dbReference type="EMBL" id="JABSWW010000001">
    <property type="protein sequence ID" value="NRT87483.1"/>
    <property type="molecule type" value="Genomic_DNA"/>
</dbReference>
<evidence type="ECO:0000313" key="2">
    <source>
        <dbReference type="Proteomes" id="UP001193748"/>
    </source>
</evidence>
<dbReference type="Proteomes" id="UP001193748">
    <property type="component" value="Unassembled WGS sequence"/>
</dbReference>
<dbReference type="RefSeq" id="WP_167595038.1">
    <property type="nucleotide sequence ID" value="NZ_CP010086.2"/>
</dbReference>
<comment type="caution">
    <text evidence="1">The sequence shown here is derived from an EMBL/GenBank/DDBJ whole genome shotgun (WGS) entry which is preliminary data.</text>
</comment>
<organism evidence="1 2">
    <name type="scientific">Clostridium beijerinckii</name>
    <name type="common">Clostridium MP</name>
    <dbReference type="NCBI Taxonomy" id="1520"/>
    <lineage>
        <taxon>Bacteria</taxon>
        <taxon>Bacillati</taxon>
        <taxon>Bacillota</taxon>
        <taxon>Clostridia</taxon>
        <taxon>Eubacteriales</taxon>
        <taxon>Clostridiaceae</taxon>
        <taxon>Clostridium</taxon>
    </lineage>
</organism>
<reference evidence="1" key="1">
    <citation type="submission" date="2020-05" db="EMBL/GenBank/DDBJ databases">
        <authorList>
            <person name="Brown S."/>
            <person name="Huntemann M."/>
            <person name="Clum A."/>
            <person name="Spunde A."/>
            <person name="Palaniappan K."/>
            <person name="Ritter S."/>
            <person name="Mikhailova N."/>
            <person name="Chen I.-M."/>
            <person name="Stamatis D."/>
            <person name="Reddy T."/>
            <person name="O'Malley R."/>
            <person name="Daum C."/>
            <person name="Shapiro N."/>
            <person name="Ivanova N."/>
            <person name="Kyrpides N."/>
            <person name="Woyke T."/>
        </authorList>
    </citation>
    <scope>NUCLEOTIDE SEQUENCE</scope>
    <source>
        <strain evidence="1">DJ080</strain>
    </source>
</reference>
<sequence length="56" mass="6755">MLWQYILKIRLNNEIVYLRDKEHIEDRMSDEEKSLLDKNTIDCEILSNMDGNNNAR</sequence>
<dbReference type="AlphaFoldDB" id="A0AAX0AYD1"/>
<evidence type="ECO:0000313" key="1">
    <source>
        <dbReference type="EMBL" id="NRT87483.1"/>
    </source>
</evidence>
<proteinExistence type="predicted"/>
<reference evidence="1" key="2">
    <citation type="journal article" date="2022" name="Nat. Biotechnol.">
        <title>Carbon-negative production of acetone and isopropanol by gas fermentation at industrial pilot scale.</title>
        <authorList>
            <person name="Liew F.E."/>
            <person name="Nogle R."/>
            <person name="Abdalla T."/>
            <person name="Rasor B.J."/>
            <person name="Canter C."/>
            <person name="Jensen R.O."/>
            <person name="Wang L."/>
            <person name="Strutz J."/>
            <person name="Chirania P."/>
            <person name="De Tissera S."/>
            <person name="Mueller A.P."/>
            <person name="Ruan Z."/>
            <person name="Gao A."/>
            <person name="Tran L."/>
            <person name="Engle N.L."/>
            <person name="Bromley J.C."/>
            <person name="Daniell J."/>
            <person name="Conrado R."/>
            <person name="Tschaplinski T.J."/>
            <person name="Giannone R.J."/>
            <person name="Hettich R.L."/>
            <person name="Karim A.S."/>
            <person name="Simpson S.D."/>
            <person name="Brown S.D."/>
            <person name="Leang C."/>
            <person name="Jewett M.C."/>
            <person name="Kopke M."/>
        </authorList>
    </citation>
    <scope>NUCLEOTIDE SEQUENCE</scope>
    <source>
        <strain evidence="1">DJ080</strain>
    </source>
</reference>
<name>A0AAX0AYD1_CLOBE</name>